<dbReference type="InterPro" id="IPR000073">
    <property type="entry name" value="AB_hydrolase_1"/>
</dbReference>
<dbReference type="AlphaFoldDB" id="A0A5A9VZH6"/>
<evidence type="ECO:0000259" key="1">
    <source>
        <dbReference type="Pfam" id="PF12697"/>
    </source>
</evidence>
<dbReference type="PANTHER" id="PTHR43689">
    <property type="entry name" value="HYDROLASE"/>
    <property type="match status" value="1"/>
</dbReference>
<name>A0A5A9VZH6_9GAMM</name>
<keyword evidence="3" id="KW-1185">Reference proteome</keyword>
<dbReference type="GO" id="GO:0016787">
    <property type="term" value="F:hydrolase activity"/>
    <property type="evidence" value="ECO:0007669"/>
    <property type="project" value="UniProtKB-KW"/>
</dbReference>
<dbReference type="Pfam" id="PF12697">
    <property type="entry name" value="Abhydrolase_6"/>
    <property type="match status" value="1"/>
</dbReference>
<dbReference type="Gene3D" id="3.40.50.1820">
    <property type="entry name" value="alpha/beta hydrolase"/>
    <property type="match status" value="1"/>
</dbReference>
<gene>
    <name evidence="2" type="ORF">E1H14_11000</name>
</gene>
<dbReference type="InterPro" id="IPR029058">
    <property type="entry name" value="AB_hydrolase_fold"/>
</dbReference>
<dbReference type="SUPFAM" id="SSF53474">
    <property type="entry name" value="alpha/beta-Hydrolases"/>
    <property type="match status" value="1"/>
</dbReference>
<dbReference type="Proteomes" id="UP000325302">
    <property type="component" value="Unassembled WGS sequence"/>
</dbReference>
<accession>A0A5A9VZH6</accession>
<proteinExistence type="predicted"/>
<comment type="caution">
    <text evidence="2">The sequence shown here is derived from an EMBL/GenBank/DDBJ whole genome shotgun (WGS) entry which is preliminary data.</text>
</comment>
<feature type="domain" description="AB hydrolase-1" evidence="1">
    <location>
        <begin position="14"/>
        <end position="247"/>
    </location>
</feature>
<reference evidence="2 3" key="1">
    <citation type="submission" date="2019-03" db="EMBL/GenBank/DDBJ databases">
        <title>Nitrincola sp. nov. isolated from an Indian soda lake.</title>
        <authorList>
            <person name="Joshi A."/>
            <person name="Thite S.V."/>
            <person name="Joseph N."/>
            <person name="Dhotre D."/>
            <person name="Moorthy M."/>
            <person name="Shouche Y.S."/>
        </authorList>
    </citation>
    <scope>NUCLEOTIDE SEQUENCE [LARGE SCALE GENOMIC DNA]</scope>
    <source>
        <strain evidence="2 3">MEB193</strain>
    </source>
</reference>
<dbReference type="RefSeq" id="WP_149391529.1">
    <property type="nucleotide sequence ID" value="NZ_SMRS01000008.1"/>
</dbReference>
<evidence type="ECO:0000313" key="3">
    <source>
        <dbReference type="Proteomes" id="UP000325302"/>
    </source>
</evidence>
<keyword evidence="2" id="KW-0378">Hydrolase</keyword>
<sequence>MIKVDKQGESGPLLILLPGWAASSQIFSNFEVWAQAYRMRIWRVDYSAAEFDALYQKHPVALQACVEAILAEVQEPAIWVGWSLGGLIALKAAALQPQRTQALFMLAATPQFVAGEDWPHAMSEEMFNAFEQDLIAQPAQLLKRFRHLQVKGSVAARTLIPLLEEKASDASVEQLQQQLNWLRQSAWAEWERLKDRVFFVLGGKDLLVPSLPWYAVMREHFTPFDAQLSLFPDAAHLPFLSDAEAFFTDLEKRLALHGLEKISDSDPQQEF</sequence>
<dbReference type="PANTHER" id="PTHR43689:SF8">
    <property type="entry name" value="ALPHA_BETA-HYDROLASES SUPERFAMILY PROTEIN"/>
    <property type="match status" value="1"/>
</dbReference>
<dbReference type="OrthoDB" id="9780744at2"/>
<organism evidence="2 3">
    <name type="scientific">Nitrincola tapanii</name>
    <dbReference type="NCBI Taxonomy" id="1708751"/>
    <lineage>
        <taxon>Bacteria</taxon>
        <taxon>Pseudomonadati</taxon>
        <taxon>Pseudomonadota</taxon>
        <taxon>Gammaproteobacteria</taxon>
        <taxon>Oceanospirillales</taxon>
        <taxon>Oceanospirillaceae</taxon>
        <taxon>Nitrincola</taxon>
    </lineage>
</organism>
<dbReference type="EMBL" id="SMRS01000008">
    <property type="protein sequence ID" value="KAA0873876.1"/>
    <property type="molecule type" value="Genomic_DNA"/>
</dbReference>
<protein>
    <submittedName>
        <fullName evidence="2">Alpha/beta fold hydrolase</fullName>
    </submittedName>
</protein>
<evidence type="ECO:0000313" key="2">
    <source>
        <dbReference type="EMBL" id="KAA0873876.1"/>
    </source>
</evidence>